<evidence type="ECO:0000256" key="1">
    <source>
        <dbReference type="SAM" id="MobiDB-lite"/>
    </source>
</evidence>
<name>A0A427SVW5_9PSEU</name>
<accession>A0A427SVW5</accession>
<sequence length="443" mass="46517">MITGLAVGAAVVVLALVTTVVLARRRARPRFVSGAVPGEPVAAVPRATLLAKIDETFRTGRFCVLLGRGGAGKTHLAAAYVRAARYPVVWVAAEDPAAPARAFAALARGADTEAAARAGLAWLDGLDDALVVFDGATDPDALNRWLPARARVLVTTTVPDFEVIGATLPVPGFSESEAVAFLRTRSGRDAALTDVARELGGLPLALAQAGGVIRTSGVEEYLDRLPRTPPLERDPGEDHSPCVEDTTIAALRSVAARDGRASAVAEVLAVLGPPGVRLALVHRVGPDPVAVDAALAGLAAASLTESDISGDVVTMHRLTRRAILGRLHAEDRLAAALDRAFAVVDAEHTGDLAGHAAALWRHFRALPSAEAGPRLGQVLRLRRRSVDLLVAEGARGQARALGVEVLADHEAYLPTGHPDTARAARSLHRAQEDRPHHGRHRRT</sequence>
<gene>
    <name evidence="2" type="ORF">EIY87_45800</name>
</gene>
<keyword evidence="3" id="KW-1185">Reference proteome</keyword>
<dbReference type="SUPFAM" id="SSF52540">
    <property type="entry name" value="P-loop containing nucleoside triphosphate hydrolases"/>
    <property type="match status" value="1"/>
</dbReference>
<feature type="region of interest" description="Disordered" evidence="1">
    <location>
        <begin position="414"/>
        <end position="443"/>
    </location>
</feature>
<organism evidence="2 3">
    <name type="scientific">Amycolatopsis eburnea</name>
    <dbReference type="NCBI Taxonomy" id="2267691"/>
    <lineage>
        <taxon>Bacteria</taxon>
        <taxon>Bacillati</taxon>
        <taxon>Actinomycetota</taxon>
        <taxon>Actinomycetes</taxon>
        <taxon>Pseudonocardiales</taxon>
        <taxon>Pseudonocardiaceae</taxon>
        <taxon>Amycolatopsis</taxon>
    </lineage>
</organism>
<dbReference type="Gene3D" id="3.40.50.300">
    <property type="entry name" value="P-loop containing nucleotide triphosphate hydrolases"/>
    <property type="match status" value="1"/>
</dbReference>
<dbReference type="AlphaFoldDB" id="A0A427SVW5"/>
<dbReference type="EMBL" id="RSEC01000063">
    <property type="protein sequence ID" value="RSD08086.1"/>
    <property type="molecule type" value="Genomic_DNA"/>
</dbReference>
<reference evidence="2 3" key="1">
    <citation type="submission" date="2018-12" db="EMBL/GenBank/DDBJ databases">
        <title>Amycolatopsis eburnea sp. nov. actinomycete associate with arbuscular mycorrhiza fungal spore.</title>
        <authorList>
            <person name="Lumyong S."/>
            <person name="Chaiya L."/>
        </authorList>
    </citation>
    <scope>NUCLEOTIDE SEQUENCE [LARGE SCALE GENOMIC DNA]</scope>
    <source>
        <strain evidence="2 3">GLM-1</strain>
    </source>
</reference>
<comment type="caution">
    <text evidence="2">The sequence shown here is derived from an EMBL/GenBank/DDBJ whole genome shotgun (WGS) entry which is preliminary data.</text>
</comment>
<evidence type="ECO:0000313" key="3">
    <source>
        <dbReference type="Proteomes" id="UP000267081"/>
    </source>
</evidence>
<proteinExistence type="predicted"/>
<dbReference type="Proteomes" id="UP000267081">
    <property type="component" value="Unassembled WGS sequence"/>
</dbReference>
<protein>
    <submittedName>
        <fullName evidence="2">Uncharacterized protein</fullName>
    </submittedName>
</protein>
<dbReference type="RefSeq" id="WP_125316348.1">
    <property type="nucleotide sequence ID" value="NZ_RSEC01000063.1"/>
</dbReference>
<dbReference type="OrthoDB" id="3885120at2"/>
<dbReference type="InterPro" id="IPR027417">
    <property type="entry name" value="P-loop_NTPase"/>
</dbReference>
<evidence type="ECO:0000313" key="2">
    <source>
        <dbReference type="EMBL" id="RSD08086.1"/>
    </source>
</evidence>